<gene>
    <name evidence="7" type="ORF">HDA36_000973</name>
</gene>
<organism evidence="7 8">
    <name type="scientific">Nocardiopsis composta</name>
    <dbReference type="NCBI Taxonomy" id="157465"/>
    <lineage>
        <taxon>Bacteria</taxon>
        <taxon>Bacillati</taxon>
        <taxon>Actinomycetota</taxon>
        <taxon>Actinomycetes</taxon>
        <taxon>Streptosporangiales</taxon>
        <taxon>Nocardiopsidaceae</taxon>
        <taxon>Nocardiopsis</taxon>
    </lineage>
</organism>
<evidence type="ECO:0000313" key="8">
    <source>
        <dbReference type="Proteomes" id="UP000572635"/>
    </source>
</evidence>
<evidence type="ECO:0000313" key="7">
    <source>
        <dbReference type="EMBL" id="MBB5430889.1"/>
    </source>
</evidence>
<evidence type="ECO:0000256" key="3">
    <source>
        <dbReference type="ARBA" id="ARBA00022448"/>
    </source>
</evidence>
<dbReference type="GO" id="GO:1901678">
    <property type="term" value="P:iron coordination entity transport"/>
    <property type="evidence" value="ECO:0007669"/>
    <property type="project" value="UniProtKB-ARBA"/>
</dbReference>
<keyword evidence="3" id="KW-0813">Transport</keyword>
<dbReference type="RefSeq" id="WP_184389132.1">
    <property type="nucleotide sequence ID" value="NZ_BAAAJD010000034.1"/>
</dbReference>
<comment type="caution">
    <text evidence="7">The sequence shown here is derived from an EMBL/GenBank/DDBJ whole genome shotgun (WGS) entry which is preliminary data.</text>
</comment>
<dbReference type="GO" id="GO:0030288">
    <property type="term" value="C:outer membrane-bounded periplasmic space"/>
    <property type="evidence" value="ECO:0007669"/>
    <property type="project" value="TreeGrafter"/>
</dbReference>
<feature type="chain" id="PRO_5039402179" evidence="5">
    <location>
        <begin position="19"/>
        <end position="322"/>
    </location>
</feature>
<dbReference type="EMBL" id="JACHDB010000001">
    <property type="protein sequence ID" value="MBB5430889.1"/>
    <property type="molecule type" value="Genomic_DNA"/>
</dbReference>
<feature type="signal peptide" evidence="5">
    <location>
        <begin position="1"/>
        <end position="18"/>
    </location>
</feature>
<reference evidence="7 8" key="1">
    <citation type="submission" date="2020-08" db="EMBL/GenBank/DDBJ databases">
        <title>Sequencing the genomes of 1000 actinobacteria strains.</title>
        <authorList>
            <person name="Klenk H.-P."/>
        </authorList>
    </citation>
    <scope>NUCLEOTIDE SEQUENCE [LARGE SCALE GENOMIC DNA]</scope>
    <source>
        <strain evidence="7 8">DSM 44551</strain>
    </source>
</reference>
<dbReference type="Proteomes" id="UP000572635">
    <property type="component" value="Unassembled WGS sequence"/>
</dbReference>
<dbReference type="AlphaFoldDB" id="A0A7W8QJ11"/>
<keyword evidence="8" id="KW-1185">Reference proteome</keyword>
<dbReference type="InterPro" id="IPR051313">
    <property type="entry name" value="Bact_iron-sidero_bind"/>
</dbReference>
<dbReference type="Gene3D" id="3.40.50.1980">
    <property type="entry name" value="Nitrogenase molybdenum iron protein domain"/>
    <property type="match status" value="2"/>
</dbReference>
<protein>
    <submittedName>
        <fullName evidence="7">ABC-type Fe3+-hydroxamate transport system substrate-binding protein</fullName>
    </submittedName>
</protein>
<evidence type="ECO:0000256" key="4">
    <source>
        <dbReference type="ARBA" id="ARBA00022729"/>
    </source>
</evidence>
<keyword evidence="4 5" id="KW-0732">Signal</keyword>
<sequence length="322" mass="33246">MKPLPPSLAIAATAALLAACGAPSHPAPEPPGETVTVQAANGEVAAPVTDEGIWALDVYTALNLAAVGAAPDHAARTHEGQEAREEIAAGAGVRIVEAHKPELAAGAEPSLIIGIDHPEHRPLLDLFEAIAPVVLIEEGTRVEEQMALLGAVTGRSAEAAGIADRLDTAVSALAARIEDAGRAGQTVSVLQEYPPVIYAYDSGTQFSGILTGLGLDRPAAQSGGSEWGYIEVSEENLEDHEAEVVVALVDGVHAEGRSVLDHPVLDTSAATTVEAESSGWYNNDVLSTWWVLHDVQAALIDGEPPAAFADAPALWSEATGAR</sequence>
<proteinExistence type="inferred from homology"/>
<evidence type="ECO:0000256" key="2">
    <source>
        <dbReference type="ARBA" id="ARBA00008814"/>
    </source>
</evidence>
<dbReference type="InterPro" id="IPR002491">
    <property type="entry name" value="ABC_transptr_periplasmic_BD"/>
</dbReference>
<evidence type="ECO:0000256" key="5">
    <source>
        <dbReference type="SAM" id="SignalP"/>
    </source>
</evidence>
<comment type="subcellular location">
    <subcellularLocation>
        <location evidence="1">Cell envelope</location>
    </subcellularLocation>
</comment>
<accession>A0A7W8QJ11</accession>
<evidence type="ECO:0000259" key="6">
    <source>
        <dbReference type="PROSITE" id="PS50983"/>
    </source>
</evidence>
<dbReference type="PROSITE" id="PS50983">
    <property type="entry name" value="FE_B12_PBP"/>
    <property type="match status" value="1"/>
</dbReference>
<comment type="similarity">
    <text evidence="2">Belongs to the bacterial solute-binding protein 8 family.</text>
</comment>
<dbReference type="Pfam" id="PF01497">
    <property type="entry name" value="Peripla_BP_2"/>
    <property type="match status" value="1"/>
</dbReference>
<evidence type="ECO:0000256" key="1">
    <source>
        <dbReference type="ARBA" id="ARBA00004196"/>
    </source>
</evidence>
<dbReference type="PROSITE" id="PS51257">
    <property type="entry name" value="PROKAR_LIPOPROTEIN"/>
    <property type="match status" value="1"/>
</dbReference>
<dbReference type="PANTHER" id="PTHR30532:SF24">
    <property type="entry name" value="FERRIC ENTEROBACTIN-BINDING PERIPLASMIC PROTEIN FEPB"/>
    <property type="match status" value="1"/>
</dbReference>
<dbReference type="SUPFAM" id="SSF53807">
    <property type="entry name" value="Helical backbone' metal receptor"/>
    <property type="match status" value="1"/>
</dbReference>
<name>A0A7W8QJ11_9ACTN</name>
<feature type="domain" description="Fe/B12 periplasmic-binding" evidence="6">
    <location>
        <begin position="47"/>
        <end position="303"/>
    </location>
</feature>
<dbReference type="PANTHER" id="PTHR30532">
    <property type="entry name" value="IRON III DICITRATE-BINDING PERIPLASMIC PROTEIN"/>
    <property type="match status" value="1"/>
</dbReference>